<evidence type="ECO:0000256" key="2">
    <source>
        <dbReference type="SAM" id="Phobius"/>
    </source>
</evidence>
<organism evidence="3 4">
    <name type="scientific">Aspergillus luchuensis (strain CBS 106.47)</name>
    <dbReference type="NCBI Taxonomy" id="1137211"/>
    <lineage>
        <taxon>Eukaryota</taxon>
        <taxon>Fungi</taxon>
        <taxon>Dikarya</taxon>
        <taxon>Ascomycota</taxon>
        <taxon>Pezizomycotina</taxon>
        <taxon>Eurotiomycetes</taxon>
        <taxon>Eurotiomycetidae</taxon>
        <taxon>Eurotiales</taxon>
        <taxon>Aspergillaceae</taxon>
        <taxon>Aspergillus</taxon>
        <taxon>Aspergillus subgen. Circumdati</taxon>
    </lineage>
</organism>
<dbReference type="VEuPathDB" id="FungiDB:ASPFODRAFT_567793"/>
<keyword evidence="2" id="KW-1133">Transmembrane helix</keyword>
<accession>A0A1M3TKT8</accession>
<name>A0A1M3TKT8_ASPLC</name>
<evidence type="ECO:0000256" key="1">
    <source>
        <dbReference type="SAM" id="MobiDB-lite"/>
    </source>
</evidence>
<feature type="transmembrane region" description="Helical" evidence="2">
    <location>
        <begin position="91"/>
        <end position="113"/>
    </location>
</feature>
<feature type="region of interest" description="Disordered" evidence="1">
    <location>
        <begin position="1"/>
        <end position="22"/>
    </location>
</feature>
<gene>
    <name evidence="3" type="ORF">ASPFODRAFT_567793</name>
</gene>
<keyword evidence="2" id="KW-0812">Transmembrane</keyword>
<keyword evidence="2" id="KW-0472">Membrane</keyword>
<sequence length="127" mass="13913">MTHSTDRFRKGKAMKGGENNGLPSLFRCSMMVTRSQTRNSAHSVCGLPEKSAPSAHFASSPDDQNLSQACWDPEFRSPVSGLNMRALSSDIMCVLILASLSTLELSPFTVLAYDRGPFRQATNFQPN</sequence>
<evidence type="ECO:0000313" key="3">
    <source>
        <dbReference type="EMBL" id="OJZ87302.1"/>
    </source>
</evidence>
<evidence type="ECO:0000313" key="4">
    <source>
        <dbReference type="Proteomes" id="UP000184063"/>
    </source>
</evidence>
<reference evidence="4" key="1">
    <citation type="journal article" date="2017" name="Genome Biol.">
        <title>Comparative genomics reveals high biological diversity and specific adaptations in the industrially and medically important fungal genus Aspergillus.</title>
        <authorList>
            <person name="de Vries R.P."/>
            <person name="Riley R."/>
            <person name="Wiebenga A."/>
            <person name="Aguilar-Osorio G."/>
            <person name="Amillis S."/>
            <person name="Uchima C.A."/>
            <person name="Anderluh G."/>
            <person name="Asadollahi M."/>
            <person name="Askin M."/>
            <person name="Barry K."/>
            <person name="Battaglia E."/>
            <person name="Bayram O."/>
            <person name="Benocci T."/>
            <person name="Braus-Stromeyer S.A."/>
            <person name="Caldana C."/>
            <person name="Canovas D."/>
            <person name="Cerqueira G.C."/>
            <person name="Chen F."/>
            <person name="Chen W."/>
            <person name="Choi C."/>
            <person name="Clum A."/>
            <person name="Dos Santos R.A."/>
            <person name="Damasio A.R."/>
            <person name="Diallinas G."/>
            <person name="Emri T."/>
            <person name="Fekete E."/>
            <person name="Flipphi M."/>
            <person name="Freyberg S."/>
            <person name="Gallo A."/>
            <person name="Gournas C."/>
            <person name="Habgood R."/>
            <person name="Hainaut M."/>
            <person name="Harispe M.L."/>
            <person name="Henrissat B."/>
            <person name="Hilden K.S."/>
            <person name="Hope R."/>
            <person name="Hossain A."/>
            <person name="Karabika E."/>
            <person name="Karaffa L."/>
            <person name="Karanyi Z."/>
            <person name="Krasevec N."/>
            <person name="Kuo A."/>
            <person name="Kusch H."/>
            <person name="LaButti K."/>
            <person name="Lagendijk E.L."/>
            <person name="Lapidus A."/>
            <person name="Levasseur A."/>
            <person name="Lindquist E."/>
            <person name="Lipzen A."/>
            <person name="Logrieco A.F."/>
            <person name="MacCabe A."/>
            <person name="Maekelae M.R."/>
            <person name="Malavazi I."/>
            <person name="Melin P."/>
            <person name="Meyer V."/>
            <person name="Mielnichuk N."/>
            <person name="Miskei M."/>
            <person name="Molnar A.P."/>
            <person name="Mule G."/>
            <person name="Ngan C.Y."/>
            <person name="Orejas M."/>
            <person name="Orosz E."/>
            <person name="Ouedraogo J.P."/>
            <person name="Overkamp K.M."/>
            <person name="Park H.-S."/>
            <person name="Perrone G."/>
            <person name="Piumi F."/>
            <person name="Punt P.J."/>
            <person name="Ram A.F."/>
            <person name="Ramon A."/>
            <person name="Rauscher S."/>
            <person name="Record E."/>
            <person name="Riano-Pachon D.M."/>
            <person name="Robert V."/>
            <person name="Roehrig J."/>
            <person name="Ruller R."/>
            <person name="Salamov A."/>
            <person name="Salih N.S."/>
            <person name="Samson R.A."/>
            <person name="Sandor E."/>
            <person name="Sanguinetti M."/>
            <person name="Schuetze T."/>
            <person name="Sepcic K."/>
            <person name="Shelest E."/>
            <person name="Sherlock G."/>
            <person name="Sophianopoulou V."/>
            <person name="Squina F.M."/>
            <person name="Sun H."/>
            <person name="Susca A."/>
            <person name="Todd R.B."/>
            <person name="Tsang A."/>
            <person name="Unkles S.E."/>
            <person name="van de Wiele N."/>
            <person name="van Rossen-Uffink D."/>
            <person name="Oliveira J.V."/>
            <person name="Vesth T.C."/>
            <person name="Visser J."/>
            <person name="Yu J.-H."/>
            <person name="Zhou M."/>
            <person name="Andersen M.R."/>
            <person name="Archer D.B."/>
            <person name="Baker S.E."/>
            <person name="Benoit I."/>
            <person name="Brakhage A.A."/>
            <person name="Braus G.H."/>
            <person name="Fischer R."/>
            <person name="Frisvad J.C."/>
            <person name="Goldman G.H."/>
            <person name="Houbraken J."/>
            <person name="Oakley B."/>
            <person name="Pocsi I."/>
            <person name="Scazzocchio C."/>
            <person name="Seiboth B."/>
            <person name="vanKuyk P.A."/>
            <person name="Wortman J."/>
            <person name="Dyer P.S."/>
            <person name="Grigoriev I.V."/>
        </authorList>
    </citation>
    <scope>NUCLEOTIDE SEQUENCE [LARGE SCALE GENOMIC DNA]</scope>
    <source>
        <strain evidence="4">CBS 106.47</strain>
    </source>
</reference>
<dbReference type="AlphaFoldDB" id="A0A1M3TKT8"/>
<dbReference type="EMBL" id="KV878240">
    <property type="protein sequence ID" value="OJZ87302.1"/>
    <property type="molecule type" value="Genomic_DNA"/>
</dbReference>
<dbReference type="Proteomes" id="UP000184063">
    <property type="component" value="Unassembled WGS sequence"/>
</dbReference>
<protein>
    <submittedName>
        <fullName evidence="3">Uncharacterized protein</fullName>
    </submittedName>
</protein>
<proteinExistence type="predicted"/>